<proteinExistence type="predicted"/>
<evidence type="ECO:0000313" key="1">
    <source>
        <dbReference type="EMBL" id="GAG70010.1"/>
    </source>
</evidence>
<dbReference type="EMBL" id="BART01005762">
    <property type="protein sequence ID" value="GAG70010.1"/>
    <property type="molecule type" value="Genomic_DNA"/>
</dbReference>
<gene>
    <name evidence="1" type="ORF">S01H4_13052</name>
</gene>
<name>X0ZK50_9ZZZZ</name>
<feature type="non-terminal residue" evidence="1">
    <location>
        <position position="1"/>
    </location>
</feature>
<reference evidence="1" key="1">
    <citation type="journal article" date="2014" name="Front. Microbiol.">
        <title>High frequency of phylogenetically diverse reductive dehalogenase-homologous genes in deep subseafloor sedimentary metagenomes.</title>
        <authorList>
            <person name="Kawai M."/>
            <person name="Futagami T."/>
            <person name="Toyoda A."/>
            <person name="Takaki Y."/>
            <person name="Nishi S."/>
            <person name="Hori S."/>
            <person name="Arai W."/>
            <person name="Tsubouchi T."/>
            <person name="Morono Y."/>
            <person name="Uchiyama I."/>
            <person name="Ito T."/>
            <person name="Fujiyama A."/>
            <person name="Inagaki F."/>
            <person name="Takami H."/>
        </authorList>
    </citation>
    <scope>NUCLEOTIDE SEQUENCE</scope>
    <source>
        <strain evidence="1">Expedition CK06-06</strain>
    </source>
</reference>
<dbReference type="AlphaFoldDB" id="X0ZK50"/>
<organism evidence="1">
    <name type="scientific">marine sediment metagenome</name>
    <dbReference type="NCBI Taxonomy" id="412755"/>
    <lineage>
        <taxon>unclassified sequences</taxon>
        <taxon>metagenomes</taxon>
        <taxon>ecological metagenomes</taxon>
    </lineage>
</organism>
<protein>
    <submittedName>
        <fullName evidence="1">Uncharacterized protein</fullName>
    </submittedName>
</protein>
<comment type="caution">
    <text evidence="1">The sequence shown here is derived from an EMBL/GenBank/DDBJ whole genome shotgun (WGS) entry which is preliminary data.</text>
</comment>
<sequence length="72" mass="8891">FNYCQRRIRSRIVELDYDRAKEMFYEEDKKFWDEEQKLIKDQHDLISERSPYDERQKGDIVFVRGAGTPFRV</sequence>
<accession>X0ZK50</accession>